<dbReference type="EC" id="5.4.2.12" evidence="9 10"/>
<evidence type="ECO:0000256" key="4">
    <source>
        <dbReference type="ARBA" id="ARBA00008819"/>
    </source>
</evidence>
<dbReference type="InterPro" id="IPR036646">
    <property type="entry name" value="PGAM_B_sf"/>
</dbReference>
<feature type="binding site" evidence="9 13">
    <location>
        <position position="396"/>
    </location>
    <ligand>
        <name>Mn(2+)</name>
        <dbReference type="ChEBI" id="CHEBI:29035"/>
        <label>1</label>
    </ligand>
</feature>
<gene>
    <name evidence="9" type="primary">gpmI</name>
    <name evidence="16" type="ORF">IAB38_06115</name>
</gene>
<feature type="binding site" evidence="9 12">
    <location>
        <begin position="254"/>
        <end position="257"/>
    </location>
    <ligand>
        <name>substrate</name>
    </ligand>
</feature>
<feature type="binding site" evidence="9 13">
    <location>
        <position position="392"/>
    </location>
    <ligand>
        <name>Mn(2+)</name>
        <dbReference type="ChEBI" id="CHEBI:29035"/>
        <label>1</label>
    </ligand>
</feature>
<feature type="binding site" evidence="9 12">
    <location>
        <position position="327"/>
    </location>
    <ligand>
        <name>substrate</name>
    </ligand>
</feature>
<dbReference type="GO" id="GO:0005829">
    <property type="term" value="C:cytosol"/>
    <property type="evidence" value="ECO:0007669"/>
    <property type="project" value="TreeGrafter"/>
</dbReference>
<name>A0A9D1DUZ3_9FIRM</name>
<accession>A0A9D1DUZ3</accession>
<dbReference type="NCBIfam" id="TIGR01307">
    <property type="entry name" value="pgm_bpd_ind"/>
    <property type="match status" value="1"/>
</dbReference>
<feature type="binding site" evidence="9 13">
    <location>
        <position position="434"/>
    </location>
    <ligand>
        <name>Mn(2+)</name>
        <dbReference type="ChEBI" id="CHEBI:29035"/>
        <label>2</label>
    </ligand>
</feature>
<organism evidence="16 17">
    <name type="scientific">Candidatus Onthousia excrementipullorum</name>
    <dbReference type="NCBI Taxonomy" id="2840884"/>
    <lineage>
        <taxon>Bacteria</taxon>
        <taxon>Bacillati</taxon>
        <taxon>Bacillota</taxon>
        <taxon>Bacilli</taxon>
        <taxon>Candidatus Onthousia</taxon>
    </lineage>
</organism>
<evidence type="ECO:0000256" key="8">
    <source>
        <dbReference type="ARBA" id="ARBA00023235"/>
    </source>
</evidence>
<dbReference type="EMBL" id="DVHC01000062">
    <property type="protein sequence ID" value="HIR59609.1"/>
    <property type="molecule type" value="Genomic_DNA"/>
</dbReference>
<feature type="binding site" evidence="9 13">
    <location>
        <position position="10"/>
    </location>
    <ligand>
        <name>Mn(2+)</name>
        <dbReference type="ChEBI" id="CHEBI:29035"/>
        <label>2</label>
    </ligand>
</feature>
<dbReference type="CDD" id="cd16010">
    <property type="entry name" value="iPGM"/>
    <property type="match status" value="1"/>
</dbReference>
<comment type="cofactor">
    <cofactor evidence="9">
        <name>Mn(2+)</name>
        <dbReference type="ChEBI" id="CHEBI:29035"/>
    </cofactor>
    <text evidence="9">Binds 2 manganese ions per subunit.</text>
</comment>
<evidence type="ECO:0000256" key="11">
    <source>
        <dbReference type="PIRSR" id="PIRSR001492-1"/>
    </source>
</evidence>
<keyword evidence="8 9" id="KW-0413">Isomerase</keyword>
<evidence type="ECO:0000313" key="17">
    <source>
        <dbReference type="Proteomes" id="UP000824232"/>
    </source>
</evidence>
<evidence type="ECO:0000256" key="10">
    <source>
        <dbReference type="NCBIfam" id="TIGR01307"/>
    </source>
</evidence>
<reference evidence="16" key="1">
    <citation type="submission" date="2020-10" db="EMBL/GenBank/DDBJ databases">
        <authorList>
            <person name="Gilroy R."/>
        </authorList>
    </citation>
    <scope>NUCLEOTIDE SEQUENCE</scope>
    <source>
        <strain evidence="16">CHK184-20233</strain>
    </source>
</reference>
<feature type="binding site" evidence="9 13">
    <location>
        <position position="451"/>
    </location>
    <ligand>
        <name>Mn(2+)</name>
        <dbReference type="ChEBI" id="CHEBI:29035"/>
        <label>1</label>
    </ligand>
</feature>
<evidence type="ECO:0000256" key="1">
    <source>
        <dbReference type="ARBA" id="ARBA00000370"/>
    </source>
</evidence>
<evidence type="ECO:0000256" key="12">
    <source>
        <dbReference type="PIRSR" id="PIRSR001492-2"/>
    </source>
</evidence>
<dbReference type="GO" id="GO:0006096">
    <property type="term" value="P:glycolytic process"/>
    <property type="evidence" value="ECO:0007669"/>
    <property type="project" value="UniProtKB-UniRule"/>
</dbReference>
<comment type="similarity">
    <text evidence="4 9">Belongs to the BPG-independent phosphoglycerate mutase family.</text>
</comment>
<comment type="function">
    <text evidence="2 9">Catalyzes the interconversion of 2-phosphoglycerate and 3-phosphoglycerate.</text>
</comment>
<comment type="caution">
    <text evidence="16">The sequence shown here is derived from an EMBL/GenBank/DDBJ whole genome shotgun (WGS) entry which is preliminary data.</text>
</comment>
<reference evidence="16" key="2">
    <citation type="journal article" date="2021" name="PeerJ">
        <title>Extensive microbial diversity within the chicken gut microbiome revealed by metagenomics and culture.</title>
        <authorList>
            <person name="Gilroy R."/>
            <person name="Ravi A."/>
            <person name="Getino M."/>
            <person name="Pursley I."/>
            <person name="Horton D.L."/>
            <person name="Alikhan N.F."/>
            <person name="Baker D."/>
            <person name="Gharbi K."/>
            <person name="Hall N."/>
            <person name="Watson M."/>
            <person name="Adriaenssens E.M."/>
            <person name="Foster-Nyarko E."/>
            <person name="Jarju S."/>
            <person name="Secka A."/>
            <person name="Antonio M."/>
            <person name="Oren A."/>
            <person name="Chaudhuri R.R."/>
            <person name="La Ragione R."/>
            <person name="Hildebrand F."/>
            <person name="Pallen M.J."/>
        </authorList>
    </citation>
    <scope>NUCLEOTIDE SEQUENCE</scope>
    <source>
        <strain evidence="16">CHK184-20233</strain>
    </source>
</reference>
<dbReference type="Proteomes" id="UP000824232">
    <property type="component" value="Unassembled WGS sequence"/>
</dbReference>
<dbReference type="PANTHER" id="PTHR31637">
    <property type="entry name" value="2,3-BISPHOSPHOGLYCERATE-INDEPENDENT PHOSPHOGLYCERATE MUTASE"/>
    <property type="match status" value="1"/>
</dbReference>
<feature type="binding site" evidence="9 12">
    <location>
        <position position="183"/>
    </location>
    <ligand>
        <name>substrate</name>
    </ligand>
</feature>
<evidence type="ECO:0000256" key="2">
    <source>
        <dbReference type="ARBA" id="ARBA00002315"/>
    </source>
</evidence>
<keyword evidence="7 9" id="KW-0464">Manganese</keyword>
<evidence type="ECO:0000313" key="16">
    <source>
        <dbReference type="EMBL" id="HIR59609.1"/>
    </source>
</evidence>
<keyword evidence="6 9" id="KW-0324">Glycolysis</keyword>
<evidence type="ECO:0000256" key="9">
    <source>
        <dbReference type="HAMAP-Rule" id="MF_01038"/>
    </source>
</evidence>
<evidence type="ECO:0000259" key="14">
    <source>
        <dbReference type="Pfam" id="PF01676"/>
    </source>
</evidence>
<dbReference type="Gene3D" id="3.40.1450.10">
    <property type="entry name" value="BPG-independent phosphoglycerate mutase, domain B"/>
    <property type="match status" value="1"/>
</dbReference>
<feature type="domain" description="BPG-independent PGAM N-terminal" evidence="15">
    <location>
        <begin position="80"/>
        <end position="287"/>
    </location>
</feature>
<dbReference type="InterPro" id="IPR005995">
    <property type="entry name" value="Pgm_bpd_ind"/>
</dbReference>
<dbReference type="SUPFAM" id="SSF53649">
    <property type="entry name" value="Alkaline phosphatase-like"/>
    <property type="match status" value="1"/>
</dbReference>
<feature type="binding site" evidence="9 13">
    <location>
        <position position="433"/>
    </location>
    <ligand>
        <name>Mn(2+)</name>
        <dbReference type="ChEBI" id="CHEBI:29035"/>
        <label>2</label>
    </ligand>
</feature>
<feature type="domain" description="Metalloenzyme" evidence="14">
    <location>
        <begin position="2"/>
        <end position="487"/>
    </location>
</feature>
<keyword evidence="5 9" id="KW-0479">Metal-binding</keyword>
<feature type="binding site" evidence="9 13">
    <location>
        <position position="60"/>
    </location>
    <ligand>
        <name>Mn(2+)</name>
        <dbReference type="ChEBI" id="CHEBI:29035"/>
        <label>2</label>
    </ligand>
</feature>
<evidence type="ECO:0000256" key="13">
    <source>
        <dbReference type="PIRSR" id="PIRSR001492-3"/>
    </source>
</evidence>
<dbReference type="Gene3D" id="3.40.720.10">
    <property type="entry name" value="Alkaline Phosphatase, subunit A"/>
    <property type="match status" value="1"/>
</dbReference>
<evidence type="ECO:0000256" key="3">
    <source>
        <dbReference type="ARBA" id="ARBA00004798"/>
    </source>
</evidence>
<dbReference type="Pfam" id="PF06415">
    <property type="entry name" value="iPGM_N"/>
    <property type="match status" value="1"/>
</dbReference>
<comment type="pathway">
    <text evidence="3 9">Carbohydrate degradation; glycolysis; pyruvate from D-glyceraldehyde 3-phosphate: step 3/5.</text>
</comment>
<dbReference type="HAMAP" id="MF_01038">
    <property type="entry name" value="GpmI"/>
    <property type="match status" value="1"/>
</dbReference>
<dbReference type="Pfam" id="PF01676">
    <property type="entry name" value="Metalloenzyme"/>
    <property type="match status" value="1"/>
</dbReference>
<protein>
    <recommendedName>
        <fullName evidence="9 10">2,3-bisphosphoglycerate-independent phosphoglycerate mutase</fullName>
        <shortName evidence="9">BPG-independent PGAM</shortName>
        <shortName evidence="9">Phosphoglyceromutase</shortName>
        <shortName evidence="9">iPGM</shortName>
        <ecNumber evidence="9 10">5.4.2.12</ecNumber>
    </recommendedName>
</protein>
<dbReference type="AlphaFoldDB" id="A0A9D1DUZ3"/>
<dbReference type="SUPFAM" id="SSF64158">
    <property type="entry name" value="2,3-Bisphosphoglycerate-independent phosphoglycerate mutase, substrate-binding domain"/>
    <property type="match status" value="1"/>
</dbReference>
<dbReference type="InterPro" id="IPR017850">
    <property type="entry name" value="Alkaline_phosphatase_core_sf"/>
</dbReference>
<dbReference type="PIRSF" id="PIRSF001492">
    <property type="entry name" value="IPGAM"/>
    <property type="match status" value="1"/>
</dbReference>
<dbReference type="GO" id="GO:0030145">
    <property type="term" value="F:manganese ion binding"/>
    <property type="evidence" value="ECO:0007669"/>
    <property type="project" value="UniProtKB-UniRule"/>
</dbReference>
<feature type="binding site" evidence="9 12">
    <location>
        <position position="189"/>
    </location>
    <ligand>
        <name>substrate</name>
    </ligand>
</feature>
<evidence type="ECO:0000259" key="15">
    <source>
        <dbReference type="Pfam" id="PF06415"/>
    </source>
</evidence>
<dbReference type="PANTHER" id="PTHR31637:SF0">
    <property type="entry name" value="2,3-BISPHOSPHOGLYCERATE-INDEPENDENT PHOSPHOGLYCERATE MUTASE"/>
    <property type="match status" value="1"/>
</dbReference>
<dbReference type="FunFam" id="3.40.1450.10:FF:000002">
    <property type="entry name" value="2,3-bisphosphoglycerate-independent phosphoglycerate mutase"/>
    <property type="match status" value="1"/>
</dbReference>
<evidence type="ECO:0000256" key="7">
    <source>
        <dbReference type="ARBA" id="ARBA00023211"/>
    </source>
</evidence>
<dbReference type="GO" id="GO:0006007">
    <property type="term" value="P:glucose catabolic process"/>
    <property type="evidence" value="ECO:0007669"/>
    <property type="project" value="InterPro"/>
</dbReference>
<sequence length="498" mass="56169">MKKVLLTIIDGFGYREEKKGNAIIAANPENIINLWKEYPHTTLEASGEAVGLPAGQMGNSEVGHLNIGAGRVVDQPLMQINHAIEDGSFFKNKVLLDIINHCKENNSSLHLFGLLSDGGVHSHINHFFAMLDLCKKENFHNVYVHAFLDGRDTLPDVALKFLDELTNKLNEVGFGKLADISGRYYSMDRERMWNVTKKYYDLLVEGVGPKIDSYKDYIEESYKKNIFDEFIVPAKLIDDGSLKENDGMVMLNFRPDRITQTFTALTNKDFKEFPRVDFKNVKLVTMMTPEHTVIATPAFPPMHLTNTLGEYAASKGLKILRIAEASKYPHVTYFFDGGEEKDIPNTDKIIVPRKDVATYDMYPAMSAYEVTDKLIEVMDKYDLIILNFANCDMVGHTGKFDKVVEAVKAVNENIGRLYKASKEKDFTMFITADHGNSEIMEDDKGEVITAHTTSPVPFIITDHNIKEIKTGKLGDIAPTILKYMDIEKPDEMTGNNLI</sequence>
<feature type="binding site" evidence="9 12">
    <location>
        <begin position="151"/>
        <end position="152"/>
    </location>
    <ligand>
        <name>substrate</name>
    </ligand>
</feature>
<dbReference type="InterPro" id="IPR011258">
    <property type="entry name" value="BPG-indep_PGM_N"/>
</dbReference>
<feature type="binding site" evidence="9 12">
    <location>
        <position position="121"/>
    </location>
    <ligand>
        <name>substrate</name>
    </ligand>
</feature>
<proteinExistence type="inferred from homology"/>
<comment type="subunit">
    <text evidence="9">Monomer.</text>
</comment>
<feature type="active site" description="Phosphoserine intermediate" evidence="9 11">
    <location>
        <position position="60"/>
    </location>
</feature>
<evidence type="ECO:0000256" key="5">
    <source>
        <dbReference type="ARBA" id="ARBA00022723"/>
    </source>
</evidence>
<evidence type="ECO:0000256" key="6">
    <source>
        <dbReference type="ARBA" id="ARBA00023152"/>
    </source>
</evidence>
<dbReference type="InterPro" id="IPR006124">
    <property type="entry name" value="Metalloenzyme"/>
</dbReference>
<dbReference type="GO" id="GO:0004619">
    <property type="term" value="F:phosphoglycerate mutase activity"/>
    <property type="evidence" value="ECO:0007669"/>
    <property type="project" value="UniProtKB-UniRule"/>
</dbReference>
<comment type="catalytic activity">
    <reaction evidence="1 9">
        <text>(2R)-2-phosphoglycerate = (2R)-3-phosphoglycerate</text>
        <dbReference type="Rhea" id="RHEA:15901"/>
        <dbReference type="ChEBI" id="CHEBI:58272"/>
        <dbReference type="ChEBI" id="CHEBI:58289"/>
        <dbReference type="EC" id="5.4.2.12"/>
    </reaction>
</comment>